<evidence type="ECO:0000259" key="1">
    <source>
        <dbReference type="Pfam" id="PF04480"/>
    </source>
</evidence>
<keyword evidence="2" id="KW-0540">Nuclease</keyword>
<dbReference type="CDD" id="cd01038">
    <property type="entry name" value="Endonuclease_DUF559"/>
    <property type="match status" value="1"/>
</dbReference>
<dbReference type="EMBL" id="NIGF01000008">
    <property type="protein sequence ID" value="PQV63837.1"/>
    <property type="molecule type" value="Genomic_DNA"/>
</dbReference>
<dbReference type="Proteomes" id="UP000237684">
    <property type="component" value="Unassembled WGS sequence"/>
</dbReference>
<keyword evidence="2" id="KW-0378">Hydrolase</keyword>
<name>A0A2S8SSS0_9BACT</name>
<evidence type="ECO:0000313" key="2">
    <source>
        <dbReference type="EMBL" id="PQV63837.1"/>
    </source>
</evidence>
<dbReference type="RefSeq" id="WP_105483680.1">
    <property type="nucleotide sequence ID" value="NZ_NIGF01000008.1"/>
</dbReference>
<dbReference type="OrthoDB" id="9798754at2"/>
<dbReference type="Pfam" id="PF04480">
    <property type="entry name" value="DUF559"/>
    <property type="match status" value="1"/>
</dbReference>
<comment type="caution">
    <text evidence="2">The sequence shown here is derived from an EMBL/GenBank/DDBJ whole genome shotgun (WGS) entry which is preliminary data.</text>
</comment>
<dbReference type="Gene3D" id="3.40.960.10">
    <property type="entry name" value="VSR Endonuclease"/>
    <property type="match status" value="1"/>
</dbReference>
<dbReference type="PANTHER" id="PTHR38590">
    <property type="entry name" value="BLL0828 PROTEIN"/>
    <property type="match status" value="1"/>
</dbReference>
<dbReference type="InterPro" id="IPR011335">
    <property type="entry name" value="Restrct_endonuc-II-like"/>
</dbReference>
<organism evidence="2 3">
    <name type="scientific">Abditibacterium utsteinense</name>
    <dbReference type="NCBI Taxonomy" id="1960156"/>
    <lineage>
        <taxon>Bacteria</taxon>
        <taxon>Pseudomonadati</taxon>
        <taxon>Abditibacteriota</taxon>
        <taxon>Abditibacteriia</taxon>
        <taxon>Abditibacteriales</taxon>
        <taxon>Abditibacteriaceae</taxon>
        <taxon>Abditibacterium</taxon>
    </lineage>
</organism>
<evidence type="ECO:0000313" key="3">
    <source>
        <dbReference type="Proteomes" id="UP000237684"/>
    </source>
</evidence>
<dbReference type="InParanoid" id="A0A2S8SSS0"/>
<dbReference type="AlphaFoldDB" id="A0A2S8SSS0"/>
<feature type="domain" description="DUF559" evidence="1">
    <location>
        <begin position="6"/>
        <end position="110"/>
    </location>
</feature>
<protein>
    <submittedName>
        <fullName evidence="2">Very-short-patch-repair endonuclease</fullName>
    </submittedName>
</protein>
<gene>
    <name evidence="2" type="ORF">B1R32_10841</name>
</gene>
<reference evidence="2 3" key="1">
    <citation type="journal article" date="2018" name="Syst. Appl. Microbiol.">
        <title>Abditibacterium utsteinense sp. nov., the first cultivated member of candidate phylum FBP, isolated from ice-free Antarctic soil samples.</title>
        <authorList>
            <person name="Tahon G."/>
            <person name="Tytgat B."/>
            <person name="Lebbe L."/>
            <person name="Carlier A."/>
            <person name="Willems A."/>
        </authorList>
    </citation>
    <scope>NUCLEOTIDE SEQUENCE [LARGE SCALE GENOMIC DNA]</scope>
    <source>
        <strain evidence="2 3">LMG 29911</strain>
    </source>
</reference>
<proteinExistence type="predicted"/>
<dbReference type="InterPro" id="IPR047216">
    <property type="entry name" value="Endonuclease_DUF559_bact"/>
</dbReference>
<accession>A0A2S8SSS0</accession>
<dbReference type="InterPro" id="IPR007569">
    <property type="entry name" value="DUF559"/>
</dbReference>
<dbReference type="GO" id="GO:0004519">
    <property type="term" value="F:endonuclease activity"/>
    <property type="evidence" value="ECO:0007669"/>
    <property type="project" value="UniProtKB-KW"/>
</dbReference>
<keyword evidence="3" id="KW-1185">Reference proteome</keyword>
<dbReference type="SUPFAM" id="SSF52980">
    <property type="entry name" value="Restriction endonuclease-like"/>
    <property type="match status" value="1"/>
</dbReference>
<dbReference type="PANTHER" id="PTHR38590:SF1">
    <property type="entry name" value="BLL0828 PROTEIN"/>
    <property type="match status" value="1"/>
</dbReference>
<keyword evidence="2" id="KW-0255">Endonuclease</keyword>
<sequence>MLHPKTIRARELRRNQTPAEAALWKLLRAHQLNGFGFRRQHPIDRFFADFACPAAKLIVELDGASHNERMEQDSVRDAHLNQLGWTTLRFSNRELSDHSEGVWLEIERTLKSANPQKINNYV</sequence>